<sequence>YSTYKIEKGGSESFYPFVFNDIMGLDTDKGVLVGDVKLALRGHVKDGYTFDPESKLSKGDQFFKDSPSNNDKVHVLVCVVPASTVSLITDEAVRKIREIRKEASDLDGGVQCTGGHSMNCIFPVKNYHEENNGTVTLTH</sequence>
<comment type="caution">
    <text evidence="1">The sequence shown here is derived from an EMBL/GenBank/DDBJ whole genome shotgun (WGS) entry which is preliminary data.</text>
</comment>
<name>A0ACB7FCB4_NIBAL</name>
<protein>
    <submittedName>
        <fullName evidence="1">Interferon-induced protein 44</fullName>
    </submittedName>
</protein>
<reference evidence="1" key="1">
    <citation type="submission" date="2020-04" db="EMBL/GenBank/DDBJ databases">
        <title>A chromosome-scale assembly and high-density genetic map of the yellow drum (Nibea albiflora) genome.</title>
        <authorList>
            <person name="Xu D."/>
            <person name="Zhang W."/>
            <person name="Chen R."/>
            <person name="Tan P."/>
            <person name="Wang L."/>
            <person name="Song H."/>
            <person name="Tian L."/>
            <person name="Zhu Q."/>
            <person name="Wang B."/>
        </authorList>
    </citation>
    <scope>NUCLEOTIDE SEQUENCE</scope>
    <source>
        <strain evidence="1">ZJHYS-2018</strain>
    </source>
</reference>
<evidence type="ECO:0000313" key="2">
    <source>
        <dbReference type="Proteomes" id="UP000805704"/>
    </source>
</evidence>
<dbReference type="Proteomes" id="UP000805704">
    <property type="component" value="Chromosome 14"/>
</dbReference>
<feature type="non-terminal residue" evidence="1">
    <location>
        <position position="1"/>
    </location>
</feature>
<proteinExistence type="predicted"/>
<keyword evidence="2" id="KW-1185">Reference proteome</keyword>
<evidence type="ECO:0000313" key="1">
    <source>
        <dbReference type="EMBL" id="KAG8011548.1"/>
    </source>
</evidence>
<gene>
    <name evidence="1" type="primary">IFI44.8</name>
    <name evidence="1" type="ORF">GBF38_006436</name>
</gene>
<accession>A0ACB7FCB4</accession>
<organism evidence="1 2">
    <name type="scientific">Nibea albiflora</name>
    <name type="common">Yellow drum</name>
    <name type="synonym">Corvina albiflora</name>
    <dbReference type="NCBI Taxonomy" id="240163"/>
    <lineage>
        <taxon>Eukaryota</taxon>
        <taxon>Metazoa</taxon>
        <taxon>Chordata</taxon>
        <taxon>Craniata</taxon>
        <taxon>Vertebrata</taxon>
        <taxon>Euteleostomi</taxon>
        <taxon>Actinopterygii</taxon>
        <taxon>Neopterygii</taxon>
        <taxon>Teleostei</taxon>
        <taxon>Neoteleostei</taxon>
        <taxon>Acanthomorphata</taxon>
        <taxon>Eupercaria</taxon>
        <taxon>Sciaenidae</taxon>
        <taxon>Nibea</taxon>
    </lineage>
</organism>
<dbReference type="EMBL" id="CM024802">
    <property type="protein sequence ID" value="KAG8011548.1"/>
    <property type="molecule type" value="Genomic_DNA"/>
</dbReference>